<reference evidence="2 3" key="1">
    <citation type="submission" date="2011-08" db="EMBL/GenBank/DDBJ databases">
        <authorList>
            <person name="Liu Z.J."/>
            <person name="Shi F.L."/>
            <person name="Lu J.Q."/>
            <person name="Li M."/>
            <person name="Wang Z.L."/>
        </authorList>
    </citation>
    <scope>NUCLEOTIDE SEQUENCE [LARGE SCALE GENOMIC DNA]</scope>
    <source>
        <strain evidence="2 3">USNM 41457</strain>
    </source>
</reference>
<organism evidence="2 3">
    <name type="scientific">Edhazardia aedis (strain USNM 41457)</name>
    <name type="common">Microsporidian parasite</name>
    <dbReference type="NCBI Taxonomy" id="1003232"/>
    <lineage>
        <taxon>Eukaryota</taxon>
        <taxon>Fungi</taxon>
        <taxon>Fungi incertae sedis</taxon>
        <taxon>Microsporidia</taxon>
        <taxon>Edhazardia</taxon>
    </lineage>
</organism>
<accession>J9DJ33</accession>
<keyword evidence="1" id="KW-0812">Transmembrane</keyword>
<feature type="transmembrane region" description="Helical" evidence="1">
    <location>
        <begin position="78"/>
        <end position="98"/>
    </location>
</feature>
<comment type="caution">
    <text evidence="2">The sequence shown here is derived from an EMBL/GenBank/DDBJ whole genome shotgun (WGS) entry which is preliminary data.</text>
</comment>
<gene>
    <name evidence="2" type="ORF">EDEG_03973</name>
</gene>
<feature type="transmembrane region" description="Helical" evidence="1">
    <location>
        <begin position="12"/>
        <end position="39"/>
    </location>
</feature>
<keyword evidence="3" id="KW-1185">Reference proteome</keyword>
<dbReference type="AlphaFoldDB" id="J9DJ33"/>
<evidence type="ECO:0000256" key="1">
    <source>
        <dbReference type="SAM" id="Phobius"/>
    </source>
</evidence>
<evidence type="ECO:0000313" key="2">
    <source>
        <dbReference type="EMBL" id="EJW01397.1"/>
    </source>
</evidence>
<feature type="transmembrane region" description="Helical" evidence="1">
    <location>
        <begin position="45"/>
        <end position="66"/>
    </location>
</feature>
<evidence type="ECO:0000313" key="3">
    <source>
        <dbReference type="Proteomes" id="UP000003163"/>
    </source>
</evidence>
<name>J9DJ33_EDHAE</name>
<reference evidence="3" key="2">
    <citation type="submission" date="2015-07" db="EMBL/GenBank/DDBJ databases">
        <title>Contrasting host-pathogen interactions and genome evolution in two generalist and specialist microsporidian pathogens of mosquitoes.</title>
        <authorList>
            <consortium name="The Broad Institute Genomics Platform"/>
            <consortium name="The Broad Institute Genome Sequencing Center for Infectious Disease"/>
            <person name="Cuomo C.A."/>
            <person name="Sanscrainte N.D."/>
            <person name="Goldberg J.M."/>
            <person name="Heiman D."/>
            <person name="Young S."/>
            <person name="Zeng Q."/>
            <person name="Becnel J.J."/>
            <person name="Birren B.W."/>
        </authorList>
    </citation>
    <scope>NUCLEOTIDE SEQUENCE [LARGE SCALE GENOMIC DNA]</scope>
    <source>
        <strain evidence="3">USNM 41457</strain>
    </source>
</reference>
<dbReference type="Proteomes" id="UP000003163">
    <property type="component" value="Unassembled WGS sequence"/>
</dbReference>
<dbReference type="HOGENOM" id="CLU_2306074_0_0_1"/>
<dbReference type="InParanoid" id="J9DJ33"/>
<sequence>MNQKNKDLKLLAIIFINSILSTFFYYILLTGFFFCLKYLFNVYIYILWVTEVFFYITYQSFLVFVIKDLSLTNVALKPFRLMIRVFCHKLFLCLFHLFKK</sequence>
<dbReference type="VEuPathDB" id="MicrosporidiaDB:EDEG_03973"/>
<protein>
    <submittedName>
        <fullName evidence="2">Uncharacterized protein</fullName>
    </submittedName>
</protein>
<keyword evidence="1" id="KW-1133">Transmembrane helix</keyword>
<keyword evidence="1" id="KW-0472">Membrane</keyword>
<proteinExistence type="predicted"/>
<dbReference type="EMBL" id="AFBI03000167">
    <property type="protein sequence ID" value="EJW01397.1"/>
    <property type="molecule type" value="Genomic_DNA"/>
</dbReference>